<dbReference type="Proteomes" id="UP000297407">
    <property type="component" value="Unassembled WGS sequence"/>
</dbReference>
<sequence length="625" mass="69305">MKNIFKGSLQGYLCEDCLEVISDVEVLLYLPNTRETSPTHASNNPKEAFHLVTKEEAQQREGLLLYRKRTDSNGNFEIEIDEKYIGSDFDVDFICGSVPPKHIKPRGNQQVQFHMTTISMRAELAQQAQNENARWTYIIAHKWWCYIRGYFFDAWVICGHLMNCKTNTPIANAKVTAMDADFLTDDNLGSDTTDANGHFRIDYSSADFKKTFLSPWINVETDPGFPLTFQSGPDVYFKAELGGTTLINETKDDARKNVGYCLCLKLCSEVTVGDPDETFPSAWTGIGNAFSSSFGVNSYDFDADGYAGSGKHVLFSNIRLTGQAALKSASQKPIEYRFRVSDTTAPNNVASLPESNFTKIVGIYPNLFVPSIVSKLTRKVFSFILNDIFVYSDQSDFDAEGWFDVNHAIERTLISVGLTPADLSLYNIIEEDTLITINTAALTSAPNVPNSINAGQPIPAGNKIPVEKFAIRFEIREVINKPANIFGAIGGNGKTLNSVIMNNNPIYRKLAIAELESNLCSPISGTLHAKYTVYHPHLSSCSMHLNNNSHSVERDISDGIIPLSGNTNPAVTERTNNSSQLNNPPNDMTRCTYALKLYSGTRKHTGDFGDSDGSSPLEQLFFYDI</sequence>
<dbReference type="InterPro" id="IPR008969">
    <property type="entry name" value="CarboxyPept-like_regulatory"/>
</dbReference>
<dbReference type="RefSeq" id="WP_135527342.1">
    <property type="nucleotide sequence ID" value="NZ_SRLH01000008.1"/>
</dbReference>
<evidence type="ECO:0000256" key="1">
    <source>
        <dbReference type="SAM" id="MobiDB-lite"/>
    </source>
</evidence>
<reference evidence="2 3" key="1">
    <citation type="submission" date="2019-04" db="EMBL/GenBank/DDBJ databases">
        <title>Flavobacterium sp. strain DS2-A Genome sequencing and assembly.</title>
        <authorList>
            <person name="Kim I."/>
        </authorList>
    </citation>
    <scope>NUCLEOTIDE SEQUENCE [LARGE SCALE GENOMIC DNA]</scope>
    <source>
        <strain evidence="2 3">DS2-A</strain>
    </source>
</reference>
<proteinExistence type="predicted"/>
<gene>
    <name evidence="2" type="ORF">E4635_14070</name>
</gene>
<dbReference type="EMBL" id="SRLH01000008">
    <property type="protein sequence ID" value="TGD56918.1"/>
    <property type="molecule type" value="Genomic_DNA"/>
</dbReference>
<keyword evidence="3" id="KW-1185">Reference proteome</keyword>
<dbReference type="InterPro" id="IPR038479">
    <property type="entry name" value="Transthyretin-like_sf"/>
</dbReference>
<feature type="region of interest" description="Disordered" evidence="1">
    <location>
        <begin position="566"/>
        <end position="585"/>
    </location>
</feature>
<dbReference type="OrthoDB" id="4845881at2"/>
<organism evidence="2 3">
    <name type="scientific">Flavobacterium humi</name>
    <dbReference type="NCBI Taxonomy" id="2562683"/>
    <lineage>
        <taxon>Bacteria</taxon>
        <taxon>Pseudomonadati</taxon>
        <taxon>Bacteroidota</taxon>
        <taxon>Flavobacteriia</taxon>
        <taxon>Flavobacteriales</taxon>
        <taxon>Flavobacteriaceae</taxon>
        <taxon>Flavobacterium</taxon>
    </lineage>
</organism>
<dbReference type="Gene3D" id="2.60.40.3330">
    <property type="match status" value="1"/>
</dbReference>
<name>A0A4Z0L5D7_9FLAO</name>
<dbReference type="SUPFAM" id="SSF49464">
    <property type="entry name" value="Carboxypeptidase regulatory domain-like"/>
    <property type="match status" value="1"/>
</dbReference>
<protein>
    <recommendedName>
        <fullName evidence="4">Carboxypeptidase regulatory-like domain-containing protein</fullName>
    </recommendedName>
</protein>
<evidence type="ECO:0000313" key="3">
    <source>
        <dbReference type="Proteomes" id="UP000297407"/>
    </source>
</evidence>
<evidence type="ECO:0000313" key="2">
    <source>
        <dbReference type="EMBL" id="TGD56918.1"/>
    </source>
</evidence>
<dbReference type="AlphaFoldDB" id="A0A4Z0L5D7"/>
<evidence type="ECO:0008006" key="4">
    <source>
        <dbReference type="Google" id="ProtNLM"/>
    </source>
</evidence>
<accession>A0A4Z0L5D7</accession>
<comment type="caution">
    <text evidence="2">The sequence shown here is derived from an EMBL/GenBank/DDBJ whole genome shotgun (WGS) entry which is preliminary data.</text>
</comment>